<proteinExistence type="predicted"/>
<protein>
    <submittedName>
        <fullName evidence="1">Uncharacterized protein</fullName>
    </submittedName>
</protein>
<gene>
    <name evidence="1" type="ORF">HF086_006016</name>
</gene>
<evidence type="ECO:0000313" key="1">
    <source>
        <dbReference type="EMBL" id="KAH9644483.1"/>
    </source>
</evidence>
<dbReference type="Proteomes" id="UP000814243">
    <property type="component" value="Unassembled WGS sequence"/>
</dbReference>
<comment type="caution">
    <text evidence="1">The sequence shown here is derived from an EMBL/GenBank/DDBJ whole genome shotgun (WGS) entry which is preliminary data.</text>
</comment>
<dbReference type="InterPro" id="IPR024855">
    <property type="entry name" value="UNC79"/>
</dbReference>
<organism evidence="1 2">
    <name type="scientific">Spodoptera exigua</name>
    <name type="common">Beet armyworm</name>
    <name type="synonym">Noctua fulgens</name>
    <dbReference type="NCBI Taxonomy" id="7107"/>
    <lineage>
        <taxon>Eukaryota</taxon>
        <taxon>Metazoa</taxon>
        <taxon>Ecdysozoa</taxon>
        <taxon>Arthropoda</taxon>
        <taxon>Hexapoda</taxon>
        <taxon>Insecta</taxon>
        <taxon>Pterygota</taxon>
        <taxon>Neoptera</taxon>
        <taxon>Endopterygota</taxon>
        <taxon>Lepidoptera</taxon>
        <taxon>Glossata</taxon>
        <taxon>Ditrysia</taxon>
        <taxon>Noctuoidea</taxon>
        <taxon>Noctuidae</taxon>
        <taxon>Amphipyrinae</taxon>
        <taxon>Spodoptera</taxon>
    </lineage>
</organism>
<dbReference type="PANTHER" id="PTHR21696">
    <property type="entry name" value="PROTEIN UNC-79 HOMOLOG"/>
    <property type="match status" value="1"/>
</dbReference>
<evidence type="ECO:0000313" key="2">
    <source>
        <dbReference type="Proteomes" id="UP000814243"/>
    </source>
</evidence>
<dbReference type="EMBL" id="JACEFF010000083">
    <property type="protein sequence ID" value="KAH9644483.1"/>
    <property type="molecule type" value="Genomic_DNA"/>
</dbReference>
<dbReference type="AlphaFoldDB" id="A0A922MWW2"/>
<dbReference type="PANTHER" id="PTHR21696:SF2">
    <property type="entry name" value="PROTEIN UNC-79 HOMOLOG"/>
    <property type="match status" value="1"/>
</dbReference>
<name>A0A922MWW2_SPOEX</name>
<reference evidence="1" key="1">
    <citation type="journal article" date="2021" name="G3 (Bethesda)">
        <title>Genome and transcriptome analysis of the beet armyworm Spodoptera exigua reveals targets for pest control. .</title>
        <authorList>
            <person name="Simon S."/>
            <person name="Breeschoten T."/>
            <person name="Jansen H.J."/>
            <person name="Dirks R.P."/>
            <person name="Schranz M.E."/>
            <person name="Ros V.I.D."/>
        </authorList>
    </citation>
    <scope>NUCLEOTIDE SEQUENCE</scope>
    <source>
        <strain evidence="1">TB_SE_WUR_2020</strain>
    </source>
</reference>
<accession>A0A922MWW2</accession>
<sequence length="214" mass="23599">MPQRAALHHHLPAAGLLVQARAQHPAGHRAVQSRAYTSIYITINATASRTTPPPACCWTSGASSCPASCRSPCSPKSCVYIYIYNNQCHSEPHYTTTCLLLDFWCKLVPSILQVTVQSKVLAETVNLHFLSLLESLLECNSTVLNKLLPLWSPILHSPLFNMPRHVWQRLCVVTGAAPGGGGGPRDAQAAQRRLHRLLAKMAQLELQPHSFYFI</sequence>